<dbReference type="RefSeq" id="WP_109330018.1">
    <property type="nucleotide sequence ID" value="NZ_CP029354.1"/>
</dbReference>
<gene>
    <name evidence="1" type="ORF">DEW08_18400</name>
</gene>
<dbReference type="KEGG" id="azz:DEW08_18400"/>
<keyword evidence="2" id="KW-1185">Reference proteome</keyword>
<evidence type="ECO:0000313" key="2">
    <source>
        <dbReference type="Proteomes" id="UP000245629"/>
    </source>
</evidence>
<evidence type="ECO:0000313" key="1">
    <source>
        <dbReference type="EMBL" id="AWK88101.1"/>
    </source>
</evidence>
<dbReference type="Proteomes" id="UP000245629">
    <property type="component" value="Chromosome 3"/>
</dbReference>
<proteinExistence type="predicted"/>
<protein>
    <submittedName>
        <fullName evidence="1">Uncharacterized protein</fullName>
    </submittedName>
</protein>
<name>A0A2S2CUB9_9PROT</name>
<sequence length="101" mass="10652">MSRTGIGTEFQVCFTPPDGREDGWTGALFAALLEGMLSARPELAEAEARALCGLAGDGPARHPAAERMGYVLDDRAPDRTAIEALADYLGAGRRREGDASS</sequence>
<accession>A0A2S2CUB9</accession>
<organism evidence="1 2">
    <name type="scientific">Azospirillum thermophilum</name>
    <dbReference type="NCBI Taxonomy" id="2202148"/>
    <lineage>
        <taxon>Bacteria</taxon>
        <taxon>Pseudomonadati</taxon>
        <taxon>Pseudomonadota</taxon>
        <taxon>Alphaproteobacteria</taxon>
        <taxon>Rhodospirillales</taxon>
        <taxon>Azospirillaceae</taxon>
        <taxon>Azospirillum</taxon>
    </lineage>
</organism>
<dbReference type="EMBL" id="CP029354">
    <property type="protein sequence ID" value="AWK88101.1"/>
    <property type="molecule type" value="Genomic_DNA"/>
</dbReference>
<dbReference type="AlphaFoldDB" id="A0A2S2CUB9"/>
<reference evidence="2" key="1">
    <citation type="submission" date="2018-05" db="EMBL/GenBank/DDBJ databases">
        <title>Azospirillum thermophila sp. nov., a novel isolated from hot spring.</title>
        <authorList>
            <person name="Zhao Z."/>
        </authorList>
    </citation>
    <scope>NUCLEOTIDE SEQUENCE [LARGE SCALE GENOMIC DNA]</scope>
    <source>
        <strain evidence="2">CFH 70021</strain>
    </source>
</reference>